<reference evidence="1 2" key="1">
    <citation type="submission" date="2020-04" db="EMBL/GenBank/DDBJ databases">
        <authorList>
            <person name="Hitch T.C.A."/>
            <person name="Wylensek D."/>
            <person name="Clavel T."/>
        </authorList>
    </citation>
    <scope>NUCLEOTIDE SEQUENCE [LARGE SCALE GENOMIC DNA]</scope>
    <source>
        <strain evidence="1 2">WB01_D5_05</strain>
    </source>
</reference>
<accession>A0A848CT59</accession>
<sequence>MLMIKAYFIFIIRWRIIFWITIKGYARKKKVDYPNANFEFLFALGKVNEFEGFNNPQEDEKYDLNVTKMD</sequence>
<dbReference type="EMBL" id="JABAGO010000010">
    <property type="protein sequence ID" value="NME98181.1"/>
    <property type="molecule type" value="Genomic_DNA"/>
</dbReference>
<comment type="caution">
    <text evidence="1">The sequence shown here is derived from an EMBL/GenBank/DDBJ whole genome shotgun (WGS) entry which is preliminary data.</text>
</comment>
<proteinExistence type="predicted"/>
<gene>
    <name evidence="1" type="ORF">HF838_07900</name>
</gene>
<dbReference type="Proteomes" id="UP000561326">
    <property type="component" value="Unassembled WGS sequence"/>
</dbReference>
<evidence type="ECO:0000313" key="2">
    <source>
        <dbReference type="Proteomes" id="UP000561326"/>
    </source>
</evidence>
<dbReference type="AlphaFoldDB" id="A0A848CT59"/>
<organism evidence="1 2">
    <name type="scientific">Aneurinibacillus aneurinilyticus</name>
    <name type="common">Bacillus aneurinolyticus</name>
    <dbReference type="NCBI Taxonomy" id="1391"/>
    <lineage>
        <taxon>Bacteria</taxon>
        <taxon>Bacillati</taxon>
        <taxon>Bacillota</taxon>
        <taxon>Bacilli</taxon>
        <taxon>Bacillales</taxon>
        <taxon>Paenibacillaceae</taxon>
        <taxon>Aneurinibacillus group</taxon>
        <taxon>Aneurinibacillus</taxon>
    </lineage>
</organism>
<evidence type="ECO:0000313" key="1">
    <source>
        <dbReference type="EMBL" id="NME98181.1"/>
    </source>
</evidence>
<dbReference type="RefSeq" id="WP_168974965.1">
    <property type="nucleotide sequence ID" value="NZ_JABAGO010000010.1"/>
</dbReference>
<protein>
    <submittedName>
        <fullName evidence="1">Uncharacterized protein</fullName>
    </submittedName>
</protein>
<name>A0A848CT59_ANEAE</name>